<reference evidence="2 3" key="1">
    <citation type="submission" date="2017-09" db="EMBL/GenBank/DDBJ databases">
        <title>Sphingomonas ginsenosidimutans KACC 14949, whole genome shotgun sequence.</title>
        <authorList>
            <person name="Feng G."/>
            <person name="Zhu H."/>
        </authorList>
    </citation>
    <scope>NUCLEOTIDE SEQUENCE [LARGE SCALE GENOMIC DNA]</scope>
    <source>
        <strain evidence="2 3">KACC 14949</strain>
    </source>
</reference>
<evidence type="ECO:0000256" key="1">
    <source>
        <dbReference type="SAM" id="SignalP"/>
    </source>
</evidence>
<keyword evidence="3" id="KW-1185">Reference proteome</keyword>
<protein>
    <recommendedName>
        <fullName evidence="4">DUF1552 domain-containing protein</fullName>
    </recommendedName>
</protein>
<sequence>MRILRAPIARRTLLRGAGTAIALPFLEAMAPAARAADRAARPKRLQVFYSPNGMMMDGFRPAGSGGALVLPDTLAPLAPFRDRVSVVTGLGHPQAAAMGDRPAGHGRSCPAFLTGVHVRQTEGSDIHCGVSMDQVYAAHLGEGTPLPSLELGIDQASLLGSCDIGYSCAYTNGISWRNATVPLPVTANPRDVFERLFGDGDALDPASRLAQARRQTSILDFVREDTARLSGTLGQDDRHKLDEYLEATREIEKRIQRAAASGAGDAAAGIERPAGIPDSFDQHVRLMIDLQVLAMQADITRVGTFMIGRELSNRTYPEIGVSDSHHMLSHHGNSPEKMAKLARINRHHMEYFAYYLKRMAETKDGEASLLDRTLVLRGSAFGDSNEHDHMDLPVVVAGGLVPGGRHVAVEKGTTMSNLLLAALNVLDVPATAFGDSTAPLGALTHG</sequence>
<proteinExistence type="predicted"/>
<keyword evidence="1" id="KW-0732">Signal</keyword>
<dbReference type="EMBL" id="NWVD01000005">
    <property type="protein sequence ID" value="PCG08485.1"/>
    <property type="molecule type" value="Genomic_DNA"/>
</dbReference>
<accession>A0A2A4HXS3</accession>
<feature type="signal peptide" evidence="1">
    <location>
        <begin position="1"/>
        <end position="35"/>
    </location>
</feature>
<dbReference type="InterPro" id="IPR011447">
    <property type="entry name" value="DUF1552"/>
</dbReference>
<name>A0A2A4HXS3_9SPHN</name>
<evidence type="ECO:0000313" key="3">
    <source>
        <dbReference type="Proteomes" id="UP000218784"/>
    </source>
</evidence>
<gene>
    <name evidence="2" type="ORF">COA17_12440</name>
</gene>
<evidence type="ECO:0008006" key="4">
    <source>
        <dbReference type="Google" id="ProtNLM"/>
    </source>
</evidence>
<dbReference type="InterPro" id="IPR006311">
    <property type="entry name" value="TAT_signal"/>
</dbReference>
<organism evidence="2 3">
    <name type="scientific">Sphingomonas ginsenosidimutans</name>
    <dbReference type="NCBI Taxonomy" id="862134"/>
    <lineage>
        <taxon>Bacteria</taxon>
        <taxon>Pseudomonadati</taxon>
        <taxon>Pseudomonadota</taxon>
        <taxon>Alphaproteobacteria</taxon>
        <taxon>Sphingomonadales</taxon>
        <taxon>Sphingomonadaceae</taxon>
        <taxon>Sphingomonas</taxon>
    </lineage>
</organism>
<dbReference type="PROSITE" id="PS51318">
    <property type="entry name" value="TAT"/>
    <property type="match status" value="1"/>
</dbReference>
<feature type="chain" id="PRO_5012472318" description="DUF1552 domain-containing protein" evidence="1">
    <location>
        <begin position="36"/>
        <end position="446"/>
    </location>
</feature>
<evidence type="ECO:0000313" key="2">
    <source>
        <dbReference type="EMBL" id="PCG08485.1"/>
    </source>
</evidence>
<dbReference type="RefSeq" id="WP_096612860.1">
    <property type="nucleotide sequence ID" value="NZ_NWVD01000005.1"/>
</dbReference>
<dbReference type="Pfam" id="PF07586">
    <property type="entry name" value="HXXSHH"/>
    <property type="match status" value="1"/>
</dbReference>
<dbReference type="Proteomes" id="UP000218784">
    <property type="component" value="Unassembled WGS sequence"/>
</dbReference>
<comment type="caution">
    <text evidence="2">The sequence shown here is derived from an EMBL/GenBank/DDBJ whole genome shotgun (WGS) entry which is preliminary data.</text>
</comment>
<dbReference type="AlphaFoldDB" id="A0A2A4HXS3"/>